<dbReference type="GO" id="GO:0005634">
    <property type="term" value="C:nucleus"/>
    <property type="evidence" value="ECO:0007669"/>
    <property type="project" value="UniProtKB-SubCell"/>
</dbReference>
<dbReference type="GO" id="GO:0008094">
    <property type="term" value="F:ATP-dependent activity, acting on DNA"/>
    <property type="evidence" value="ECO:0007669"/>
    <property type="project" value="TreeGrafter"/>
</dbReference>
<dbReference type="GO" id="GO:0006281">
    <property type="term" value="P:DNA repair"/>
    <property type="evidence" value="ECO:0007669"/>
    <property type="project" value="UniProtKB-KW"/>
</dbReference>
<organism evidence="19 20">
    <name type="scientific">Pichia sorbitophila (strain ATCC MYA-4447 / BCRC 22081 / CBS 7064 / NBRC 10061 / NRRL Y-12695)</name>
    <name type="common">Hybrid yeast</name>
    <dbReference type="NCBI Taxonomy" id="559304"/>
    <lineage>
        <taxon>Eukaryota</taxon>
        <taxon>Fungi</taxon>
        <taxon>Dikarya</taxon>
        <taxon>Ascomycota</taxon>
        <taxon>Saccharomycotina</taxon>
        <taxon>Pichiomycetes</taxon>
        <taxon>Debaryomycetaceae</taxon>
        <taxon>Millerozyma</taxon>
    </lineage>
</organism>
<evidence type="ECO:0000256" key="12">
    <source>
        <dbReference type="ARBA" id="ARBA00023204"/>
    </source>
</evidence>
<dbReference type="SMART" id="SM00184">
    <property type="entry name" value="RING"/>
    <property type="match status" value="1"/>
</dbReference>
<evidence type="ECO:0000256" key="1">
    <source>
        <dbReference type="ARBA" id="ARBA00004123"/>
    </source>
</evidence>
<dbReference type="PROSITE" id="PS50089">
    <property type="entry name" value="ZF_RING_2"/>
    <property type="match status" value="1"/>
</dbReference>
<dbReference type="eggNOG" id="KOG1001">
    <property type="taxonomic scope" value="Eukaryota"/>
</dbReference>
<reference evidence="19 20" key="1">
    <citation type="journal article" date="2012" name="G3 (Bethesda)">
        <title>Pichia sorbitophila, an interspecies yeast hybrid reveals early steps of genome resolution following polyploidization.</title>
        <authorList>
            <person name="Leh Louis V."/>
            <person name="Despons L."/>
            <person name="Friedrich A."/>
            <person name="Martin T."/>
            <person name="Durrens P."/>
            <person name="Casaregola S."/>
            <person name="Neuveglise C."/>
            <person name="Fairhead C."/>
            <person name="Marck C."/>
            <person name="Cruz J.A."/>
            <person name="Straub M.L."/>
            <person name="Kugler V."/>
            <person name="Sacerdot C."/>
            <person name="Uzunov Z."/>
            <person name="Thierry A."/>
            <person name="Weiss S."/>
            <person name="Bleykasten C."/>
            <person name="De Montigny J."/>
            <person name="Jacques N."/>
            <person name="Jung P."/>
            <person name="Lemaire M."/>
            <person name="Mallet S."/>
            <person name="Morel G."/>
            <person name="Richard G.F."/>
            <person name="Sarkar A."/>
            <person name="Savel G."/>
            <person name="Schacherer J."/>
            <person name="Seret M.L."/>
            <person name="Talla E."/>
            <person name="Samson G."/>
            <person name="Jubin C."/>
            <person name="Poulain J."/>
            <person name="Vacherie B."/>
            <person name="Barbe V."/>
            <person name="Pelletier E."/>
            <person name="Sherman D.J."/>
            <person name="Westhof E."/>
            <person name="Weissenbach J."/>
            <person name="Baret P.V."/>
            <person name="Wincker P."/>
            <person name="Gaillardin C."/>
            <person name="Dujon B."/>
            <person name="Souciet J.L."/>
        </authorList>
    </citation>
    <scope>NUCLEOTIDE SEQUENCE [LARGE SCALE GENOMIC DNA]</scope>
    <source>
        <strain evidence="20">ATCC MYA-4447 / BCRC 22081 / CBS 7064 / NBRC 10061 / NRRL Y-12695</strain>
    </source>
</reference>
<evidence type="ECO:0000256" key="11">
    <source>
        <dbReference type="ARBA" id="ARBA00022840"/>
    </source>
</evidence>
<keyword evidence="13" id="KW-0539">Nucleus</keyword>
<dbReference type="SUPFAM" id="SSF57850">
    <property type="entry name" value="RING/U-box"/>
    <property type="match status" value="1"/>
</dbReference>
<dbReference type="STRING" id="559304.G8YRS1"/>
<dbReference type="Proteomes" id="UP000005222">
    <property type="component" value="Chromosome C"/>
</dbReference>
<dbReference type="InterPro" id="IPR001650">
    <property type="entry name" value="Helicase_C-like"/>
</dbReference>
<feature type="domain" description="Helicase ATP-binding" evidence="17">
    <location>
        <begin position="490"/>
        <end position="684"/>
    </location>
</feature>
<dbReference type="PANTHER" id="PTHR45626:SF22">
    <property type="entry name" value="DNA REPAIR PROTEIN RAD5"/>
    <property type="match status" value="1"/>
</dbReference>
<keyword evidence="4" id="KW-0479">Metal-binding</keyword>
<dbReference type="CDD" id="cd18008">
    <property type="entry name" value="DEXDc_SHPRH-like"/>
    <property type="match status" value="1"/>
</dbReference>
<keyword evidence="12" id="KW-0234">DNA repair</keyword>
<evidence type="ECO:0000313" key="20">
    <source>
        <dbReference type="Proteomes" id="UP000005222"/>
    </source>
</evidence>
<name>G8YRS1_PICSO</name>
<feature type="domain" description="Helicase C-terminal" evidence="18">
    <location>
        <begin position="958"/>
        <end position="1121"/>
    </location>
</feature>
<dbReference type="InterPro" id="IPR014001">
    <property type="entry name" value="Helicase_ATP-bd"/>
</dbReference>
<dbReference type="InterPro" id="IPR014905">
    <property type="entry name" value="HIRAN"/>
</dbReference>
<evidence type="ECO:0000313" key="19">
    <source>
        <dbReference type="EMBL" id="CCE78258.1"/>
    </source>
</evidence>
<keyword evidence="10" id="KW-0862">Zinc</keyword>
<dbReference type="CDD" id="cd18793">
    <property type="entry name" value="SF2_C_SNF"/>
    <property type="match status" value="1"/>
</dbReference>
<dbReference type="GO" id="GO:0004386">
    <property type="term" value="F:helicase activity"/>
    <property type="evidence" value="ECO:0007669"/>
    <property type="project" value="UniProtKB-KW"/>
</dbReference>
<evidence type="ECO:0000256" key="7">
    <source>
        <dbReference type="ARBA" id="ARBA00022771"/>
    </source>
</evidence>
<dbReference type="OrthoDB" id="2801544at2759"/>
<dbReference type="InterPro" id="IPR001841">
    <property type="entry name" value="Znf_RING"/>
</dbReference>
<keyword evidence="7 14" id="KW-0863">Zinc-finger</keyword>
<dbReference type="PROSITE" id="PS00518">
    <property type="entry name" value="ZF_RING_1"/>
    <property type="match status" value="1"/>
</dbReference>
<evidence type="ECO:0000256" key="3">
    <source>
        <dbReference type="ARBA" id="ARBA00013412"/>
    </source>
</evidence>
<dbReference type="Pfam" id="PF00097">
    <property type="entry name" value="zf-C3HC4"/>
    <property type="match status" value="1"/>
</dbReference>
<dbReference type="InterPro" id="IPR000330">
    <property type="entry name" value="SNF2_N"/>
</dbReference>
<evidence type="ECO:0000256" key="14">
    <source>
        <dbReference type="PROSITE-ProRule" id="PRU00175"/>
    </source>
</evidence>
<proteinExistence type="inferred from homology"/>
<dbReference type="InterPro" id="IPR027417">
    <property type="entry name" value="P-loop_NTPase"/>
</dbReference>
<dbReference type="PANTHER" id="PTHR45626">
    <property type="entry name" value="TRANSCRIPTION TERMINATION FACTOR 2-RELATED"/>
    <property type="match status" value="1"/>
</dbReference>
<dbReference type="Gene3D" id="3.40.50.10810">
    <property type="entry name" value="Tandem AAA-ATPase domain"/>
    <property type="match status" value="1"/>
</dbReference>
<dbReference type="Gene3D" id="3.30.40.10">
    <property type="entry name" value="Zinc/RING finger domain, C3HC4 (zinc finger)"/>
    <property type="match status" value="1"/>
</dbReference>
<evidence type="ECO:0000256" key="15">
    <source>
        <dbReference type="SAM" id="MobiDB-lite"/>
    </source>
</evidence>
<dbReference type="InterPro" id="IPR038718">
    <property type="entry name" value="SNF2-like_sf"/>
</dbReference>
<dbReference type="InterPro" id="IPR017907">
    <property type="entry name" value="Znf_RING_CS"/>
</dbReference>
<feature type="domain" description="RING-type" evidence="16">
    <location>
        <begin position="864"/>
        <end position="911"/>
    </location>
</feature>
<dbReference type="InterPro" id="IPR049730">
    <property type="entry name" value="SNF2/RAD54-like_C"/>
</dbReference>
<dbReference type="Pfam" id="PF08797">
    <property type="entry name" value="HIRAN"/>
    <property type="match status" value="1"/>
</dbReference>
<keyword evidence="5" id="KW-0547">Nucleotide-binding</keyword>
<comment type="subcellular location">
    <subcellularLocation>
        <location evidence="1">Nucleus</location>
    </subcellularLocation>
</comment>
<feature type="region of interest" description="Disordered" evidence="15">
    <location>
        <begin position="1"/>
        <end position="22"/>
    </location>
</feature>
<dbReference type="PROSITE" id="PS51194">
    <property type="entry name" value="HELICASE_CTER"/>
    <property type="match status" value="1"/>
</dbReference>
<dbReference type="Gene3D" id="3.40.50.300">
    <property type="entry name" value="P-loop containing nucleotide triphosphate hydrolases"/>
    <property type="match status" value="2"/>
</dbReference>
<dbReference type="SMART" id="SM00490">
    <property type="entry name" value="HELICc"/>
    <property type="match status" value="1"/>
</dbReference>
<accession>G8YRS1</accession>
<evidence type="ECO:0000259" key="18">
    <source>
        <dbReference type="PROSITE" id="PS51194"/>
    </source>
</evidence>
<gene>
    <name evidence="19" type="primary">Piso0_000876</name>
    <name evidence="19" type="ORF">GNLVRS01_PISO0C05964g</name>
</gene>
<dbReference type="Pfam" id="PF00271">
    <property type="entry name" value="Helicase_C"/>
    <property type="match status" value="1"/>
</dbReference>
<evidence type="ECO:0000256" key="13">
    <source>
        <dbReference type="ARBA" id="ARBA00023242"/>
    </source>
</evidence>
<evidence type="ECO:0000259" key="16">
    <source>
        <dbReference type="PROSITE" id="PS50089"/>
    </source>
</evidence>
<dbReference type="Pfam" id="PF00176">
    <property type="entry name" value="SNF2-rel_dom"/>
    <property type="match status" value="1"/>
</dbReference>
<dbReference type="InterPro" id="IPR013083">
    <property type="entry name" value="Znf_RING/FYVE/PHD"/>
</dbReference>
<dbReference type="GO" id="GO:0003676">
    <property type="term" value="F:nucleic acid binding"/>
    <property type="evidence" value="ECO:0007669"/>
    <property type="project" value="InterPro"/>
</dbReference>
<comment type="similarity">
    <text evidence="2">Belongs to the SNF2/RAD54 helicase family.</text>
</comment>
<dbReference type="InterPro" id="IPR018957">
    <property type="entry name" value="Znf_C3HC4_RING-type"/>
</dbReference>
<dbReference type="SMART" id="SM00910">
    <property type="entry name" value="HIRAN"/>
    <property type="match status" value="1"/>
</dbReference>
<dbReference type="SUPFAM" id="SSF52540">
    <property type="entry name" value="P-loop containing nucleoside triphosphate hydrolases"/>
    <property type="match status" value="2"/>
</dbReference>
<dbReference type="GO" id="GO:0008270">
    <property type="term" value="F:zinc ion binding"/>
    <property type="evidence" value="ECO:0007669"/>
    <property type="project" value="UniProtKB-KW"/>
</dbReference>
<dbReference type="SMART" id="SM00487">
    <property type="entry name" value="DEXDc"/>
    <property type="match status" value="1"/>
</dbReference>
<keyword evidence="6" id="KW-0227">DNA damage</keyword>
<dbReference type="GO" id="GO:0016818">
    <property type="term" value="F:hydrolase activity, acting on acid anhydrides, in phosphorus-containing anhydrides"/>
    <property type="evidence" value="ECO:0007669"/>
    <property type="project" value="InterPro"/>
</dbReference>
<evidence type="ECO:0000259" key="17">
    <source>
        <dbReference type="PROSITE" id="PS51192"/>
    </source>
</evidence>
<evidence type="ECO:0000256" key="2">
    <source>
        <dbReference type="ARBA" id="ARBA00007025"/>
    </source>
</evidence>
<protein>
    <recommendedName>
        <fullName evidence="3">DNA repair protein RAD5</fullName>
    </recommendedName>
</protein>
<keyword evidence="11" id="KW-0067">ATP-binding</keyword>
<evidence type="ECO:0000256" key="8">
    <source>
        <dbReference type="ARBA" id="ARBA00022801"/>
    </source>
</evidence>
<dbReference type="GO" id="GO:0005524">
    <property type="term" value="F:ATP binding"/>
    <property type="evidence" value="ECO:0007669"/>
    <property type="project" value="UniProtKB-KW"/>
</dbReference>
<dbReference type="OMA" id="HIEDSEC"/>
<dbReference type="PROSITE" id="PS51192">
    <property type="entry name" value="HELICASE_ATP_BIND_1"/>
    <property type="match status" value="1"/>
</dbReference>
<evidence type="ECO:0000256" key="5">
    <source>
        <dbReference type="ARBA" id="ARBA00022741"/>
    </source>
</evidence>
<evidence type="ECO:0000256" key="10">
    <source>
        <dbReference type="ARBA" id="ARBA00022833"/>
    </source>
</evidence>
<sequence>MPKEKRRFFTPSPSKDSIAGSKATCEAETLFVEDSESPNQSQEEEVEYTNDKSSAIQDNFTTFKDVFASILGSVPDNIVQRLYKKYNRSSKCVELAINDYLENQERFTQDEKTIEQKDAKLFSHSTIPARGSESSSVLVHSDTLNPGFWIRYLGSLHAQAWATRPITRPLSPREKIDVRCLTSNKTGPSNSREKSKSSPVSVVRLFTASVNDTKGREVGRLPEDISRILSPLIEDNTIVVKAFVTFSDGRRLSIGDSFHLRIDIYLSEAAFIKDLGHVEQADSFITKRRKFNPEEPQHIGEDSLRSRQQAISRLFKRLRLSPEGSMLYETSVINVPDENQVEYGDISEVTNNFSEDKMDVDQLQQIYHTNHLFQVLEQLPTNIAPPEENCKVQLRPYQKTGLSWMLSREMEFKEMETLSNINCEESISSSQIKSNIPGLKENALHPLWSKFRWPEDKSLEMSGETCRSNDNNHEFFYANIFNGELSLKPPLAKTSLKGGILADEMGLGKTISTLSLIHSVPRDTEYANMQHKDTSYAYSTTLVILPMSLLSQWESEFSNTNNNPNHECLVYYGEHTQNLKTLLTRPKANKVPVVLLTTYGTVLNEFMKNSKSLSSHSSATKQGLYSVRFFRIILDEGHIIRNRLAKTSKAVYALSSDRKWVLTGTPIINRLDDLFSIFKFLELEPWNNFTYWKNFVSIPFEQRHISQALHIVKTILDPIFLRRTKDMKQPDGKRLITLPEKQIITEEIAFSEYEKELYSNFKNKASKLFNESVNKGDVFRSYIQIFTYILRLRQICCHTDLLKGKNEDDLEANTFAEDISVSEDIVDGGLEGKTLKHDSGPNGLDLNEISCKLVDALDLKNLECSICTSCPIPLKQVLFTPCQHAFCFTCILDHIDFQTKLNQSPLCPNCRKAISKYGLLKPDLTHSQYSSNLKLSARPSKPKIHWYNPSILSAKLYALCKHLKRLEELECNENVVIFSSFSSFLDIIFEQLNDYFGGHIEVLKFDGRLKANERSAVLDRFNTPKKNGFSVLLLSLKAGGIGLNLTTASVAFLMDPWWSPSVEDQAIDRLHRIGQDKSVKVIRFIVSDSIEKKILKIQLRKKQIGEAVGVEEEERKKRKIEELQVLFEE</sequence>
<dbReference type="InterPro" id="IPR050628">
    <property type="entry name" value="SNF2_RAD54_helicase_TF"/>
</dbReference>
<dbReference type="HOGENOM" id="CLU_000315_2_5_1"/>
<evidence type="ECO:0000256" key="6">
    <source>
        <dbReference type="ARBA" id="ARBA00022763"/>
    </source>
</evidence>
<keyword evidence="9" id="KW-0347">Helicase</keyword>
<dbReference type="AlphaFoldDB" id="G8YRS1"/>
<evidence type="ECO:0000256" key="9">
    <source>
        <dbReference type="ARBA" id="ARBA00022806"/>
    </source>
</evidence>
<dbReference type="EMBL" id="FO082057">
    <property type="protein sequence ID" value="CCE78258.1"/>
    <property type="molecule type" value="Genomic_DNA"/>
</dbReference>
<keyword evidence="20" id="KW-1185">Reference proteome</keyword>
<evidence type="ECO:0000256" key="4">
    <source>
        <dbReference type="ARBA" id="ARBA00022723"/>
    </source>
</evidence>
<keyword evidence="8" id="KW-0378">Hydrolase</keyword>
<dbReference type="InParanoid" id="G8YRS1"/>
<dbReference type="FunCoup" id="G8YRS1">
    <property type="interactions" value="1707"/>
</dbReference>